<dbReference type="AlphaFoldDB" id="A0A3M7RL81"/>
<protein>
    <submittedName>
        <fullName evidence="1">Uncharacterized protein</fullName>
    </submittedName>
</protein>
<evidence type="ECO:0000313" key="2">
    <source>
        <dbReference type="Proteomes" id="UP000276133"/>
    </source>
</evidence>
<name>A0A3M7RL81_BRAPC</name>
<sequence length="207" mass="24053">MNIENPFFVNDVDIQNYFNTIPLRCHSVLMLLTGSFLMDLSPFGRRFPLFFVPKTFSGLQHDPLCPNLDLSNQTYNFTEIPIAAFTSLLPLVRLVDNNILFNLNNYKHYRLFNENIMYYDCVSYHIFTLSFNTLSDTSVAGSFQIVWRISLPSKRFKKEKIIIMNNKTKLICKFCPKTYISRGCVISYSNISTNNINVYLGLLSNMF</sequence>
<organism evidence="1 2">
    <name type="scientific">Brachionus plicatilis</name>
    <name type="common">Marine rotifer</name>
    <name type="synonym">Brachionus muelleri</name>
    <dbReference type="NCBI Taxonomy" id="10195"/>
    <lineage>
        <taxon>Eukaryota</taxon>
        <taxon>Metazoa</taxon>
        <taxon>Spiralia</taxon>
        <taxon>Gnathifera</taxon>
        <taxon>Rotifera</taxon>
        <taxon>Eurotatoria</taxon>
        <taxon>Monogononta</taxon>
        <taxon>Pseudotrocha</taxon>
        <taxon>Ploima</taxon>
        <taxon>Brachionidae</taxon>
        <taxon>Brachionus</taxon>
    </lineage>
</organism>
<reference evidence="1 2" key="1">
    <citation type="journal article" date="2018" name="Sci. Rep.">
        <title>Genomic signatures of local adaptation to the degree of environmental predictability in rotifers.</title>
        <authorList>
            <person name="Franch-Gras L."/>
            <person name="Hahn C."/>
            <person name="Garcia-Roger E.M."/>
            <person name="Carmona M.J."/>
            <person name="Serra M."/>
            <person name="Gomez A."/>
        </authorList>
    </citation>
    <scope>NUCLEOTIDE SEQUENCE [LARGE SCALE GENOMIC DNA]</scope>
    <source>
        <strain evidence="1">HYR1</strain>
    </source>
</reference>
<proteinExistence type="predicted"/>
<comment type="caution">
    <text evidence="1">The sequence shown here is derived from an EMBL/GenBank/DDBJ whole genome shotgun (WGS) entry which is preliminary data.</text>
</comment>
<dbReference type="EMBL" id="REGN01003163">
    <property type="protein sequence ID" value="RNA24160.1"/>
    <property type="molecule type" value="Genomic_DNA"/>
</dbReference>
<accession>A0A3M7RL81</accession>
<dbReference type="Proteomes" id="UP000276133">
    <property type="component" value="Unassembled WGS sequence"/>
</dbReference>
<gene>
    <name evidence="1" type="ORF">BpHYR1_009362</name>
</gene>
<keyword evidence="2" id="KW-1185">Reference proteome</keyword>
<evidence type="ECO:0000313" key="1">
    <source>
        <dbReference type="EMBL" id="RNA24160.1"/>
    </source>
</evidence>